<dbReference type="InterPro" id="IPR003388">
    <property type="entry name" value="Reticulon"/>
</dbReference>
<keyword evidence="6" id="KW-0238">DNA-binding</keyword>
<feature type="DNA-binding region" description="HMG box" evidence="6">
    <location>
        <begin position="83"/>
        <end position="150"/>
    </location>
</feature>
<dbReference type="PANTHER" id="PTHR10994:SF145">
    <property type="entry name" value="RETICULON-LIKE PROTEIN B13"/>
    <property type="match status" value="1"/>
</dbReference>
<dbReference type="Gene3D" id="1.10.30.10">
    <property type="entry name" value="High mobility group box domain"/>
    <property type="match status" value="1"/>
</dbReference>
<feature type="domain" description="Reticulon" evidence="9">
    <location>
        <begin position="228"/>
        <end position="290"/>
    </location>
</feature>
<organism evidence="10 11">
    <name type="scientific">Rhododendron simsii</name>
    <name type="common">Sims's rhododendron</name>
    <dbReference type="NCBI Taxonomy" id="118357"/>
    <lineage>
        <taxon>Eukaryota</taxon>
        <taxon>Viridiplantae</taxon>
        <taxon>Streptophyta</taxon>
        <taxon>Embryophyta</taxon>
        <taxon>Tracheophyta</taxon>
        <taxon>Spermatophyta</taxon>
        <taxon>Magnoliopsida</taxon>
        <taxon>eudicotyledons</taxon>
        <taxon>Gunneridae</taxon>
        <taxon>Pentapetalae</taxon>
        <taxon>asterids</taxon>
        <taxon>Ericales</taxon>
        <taxon>Ericaceae</taxon>
        <taxon>Ericoideae</taxon>
        <taxon>Rhodoreae</taxon>
        <taxon>Rhododendron</taxon>
    </lineage>
</organism>
<dbReference type="PROSITE" id="PS50118">
    <property type="entry name" value="HMG_BOX_2"/>
    <property type="match status" value="1"/>
</dbReference>
<dbReference type="GO" id="GO:0003677">
    <property type="term" value="F:DNA binding"/>
    <property type="evidence" value="ECO:0007669"/>
    <property type="project" value="UniProtKB-UniRule"/>
</dbReference>
<dbReference type="CDD" id="cd00084">
    <property type="entry name" value="HMG-box_SF"/>
    <property type="match status" value="1"/>
</dbReference>
<evidence type="ECO:0000256" key="5">
    <source>
        <dbReference type="ARBA" id="ARBA00023136"/>
    </source>
</evidence>
<comment type="caution">
    <text evidence="10">The sequence shown here is derived from an EMBL/GenBank/DDBJ whole genome shotgun (WGS) entry which is preliminary data.</text>
</comment>
<dbReference type="PANTHER" id="PTHR10994">
    <property type="entry name" value="RETICULON"/>
    <property type="match status" value="1"/>
</dbReference>
<accession>A0A834FUF6</accession>
<evidence type="ECO:0000256" key="6">
    <source>
        <dbReference type="PROSITE-ProRule" id="PRU00267"/>
    </source>
</evidence>
<dbReference type="GO" id="GO:0009617">
    <property type="term" value="P:response to bacterium"/>
    <property type="evidence" value="ECO:0007669"/>
    <property type="project" value="InterPro"/>
</dbReference>
<dbReference type="AlphaFoldDB" id="A0A834FUF6"/>
<dbReference type="Gene3D" id="1.20.58.340">
    <property type="entry name" value="Magnesium transport protein CorA, transmembrane region"/>
    <property type="match status" value="1"/>
</dbReference>
<evidence type="ECO:0000256" key="7">
    <source>
        <dbReference type="RuleBase" id="RU363132"/>
    </source>
</evidence>
<dbReference type="Pfam" id="PF00505">
    <property type="entry name" value="HMG_box"/>
    <property type="match status" value="1"/>
</dbReference>
<evidence type="ECO:0000259" key="8">
    <source>
        <dbReference type="PROSITE" id="PS50118"/>
    </source>
</evidence>
<keyword evidence="4 7" id="KW-1133">Transmembrane helix</keyword>
<comment type="subcellular location">
    <subcellularLocation>
        <location evidence="1 7">Endoplasmic reticulum membrane</location>
        <topology evidence="1 7">Multi-pass membrane protein</topology>
    </subcellularLocation>
</comment>
<evidence type="ECO:0000313" key="11">
    <source>
        <dbReference type="Proteomes" id="UP000626092"/>
    </source>
</evidence>
<evidence type="ECO:0000313" key="10">
    <source>
        <dbReference type="EMBL" id="KAF7112876.1"/>
    </source>
</evidence>
<dbReference type="InterPro" id="IPR045064">
    <property type="entry name" value="Reticulon-like"/>
</dbReference>
<dbReference type="Proteomes" id="UP000626092">
    <property type="component" value="Unassembled WGS sequence"/>
</dbReference>
<feature type="domain" description="HMG box" evidence="8">
    <location>
        <begin position="83"/>
        <end position="150"/>
    </location>
</feature>
<proteinExistence type="predicted"/>
<dbReference type="InterPro" id="IPR036910">
    <property type="entry name" value="HMG_box_dom_sf"/>
</dbReference>
<dbReference type="SMART" id="SM00398">
    <property type="entry name" value="HMG"/>
    <property type="match status" value="1"/>
</dbReference>
<reference evidence="10" key="1">
    <citation type="submission" date="2019-11" db="EMBL/GenBank/DDBJ databases">
        <authorList>
            <person name="Liu Y."/>
            <person name="Hou J."/>
            <person name="Li T.-Q."/>
            <person name="Guan C.-H."/>
            <person name="Wu X."/>
            <person name="Wu H.-Z."/>
            <person name="Ling F."/>
            <person name="Zhang R."/>
            <person name="Shi X.-G."/>
            <person name="Ren J.-P."/>
            <person name="Chen E.-F."/>
            <person name="Sun J.-M."/>
        </authorList>
    </citation>
    <scope>NUCLEOTIDE SEQUENCE</scope>
    <source>
        <strain evidence="10">Adult_tree_wgs_1</strain>
        <tissue evidence="10">Leaves</tissue>
    </source>
</reference>
<keyword evidence="5 7" id="KW-0472">Membrane</keyword>
<name>A0A834FUF6_RHOSS</name>
<evidence type="ECO:0000256" key="1">
    <source>
        <dbReference type="ARBA" id="ARBA00004477"/>
    </source>
</evidence>
<dbReference type="GO" id="GO:0005634">
    <property type="term" value="C:nucleus"/>
    <property type="evidence" value="ECO:0007669"/>
    <property type="project" value="UniProtKB-UniRule"/>
</dbReference>
<feature type="transmembrane region" description="Helical" evidence="7">
    <location>
        <begin position="260"/>
        <end position="279"/>
    </location>
</feature>
<protein>
    <recommendedName>
        <fullName evidence="7">Reticulon-like protein</fullName>
    </recommendedName>
</protein>
<dbReference type="GO" id="GO:0005789">
    <property type="term" value="C:endoplasmic reticulum membrane"/>
    <property type="evidence" value="ECO:0007669"/>
    <property type="project" value="UniProtKB-SubCell"/>
</dbReference>
<feature type="transmembrane region" description="Helical" evidence="7">
    <location>
        <begin position="239"/>
        <end position="254"/>
    </location>
</feature>
<dbReference type="SUPFAM" id="SSF47095">
    <property type="entry name" value="HMG-box"/>
    <property type="match status" value="1"/>
</dbReference>
<evidence type="ECO:0000256" key="3">
    <source>
        <dbReference type="ARBA" id="ARBA00022824"/>
    </source>
</evidence>
<keyword evidence="2 7" id="KW-0812">Transmembrane</keyword>
<gene>
    <name evidence="10" type="ORF">RHSIM_RhsimUnG0183100</name>
</gene>
<dbReference type="OrthoDB" id="567788at2759"/>
<dbReference type="InterPro" id="IPR009071">
    <property type="entry name" value="HMG_box_dom"/>
</dbReference>
<evidence type="ECO:0000256" key="2">
    <source>
        <dbReference type="ARBA" id="ARBA00022692"/>
    </source>
</evidence>
<dbReference type="EMBL" id="WJXA01000408">
    <property type="protein sequence ID" value="KAF7112876.1"/>
    <property type="molecule type" value="Genomic_DNA"/>
</dbReference>
<evidence type="ECO:0000256" key="4">
    <source>
        <dbReference type="ARBA" id="ARBA00022989"/>
    </source>
</evidence>
<keyword evidence="3 7" id="KW-0256">Endoplasmic reticulum</keyword>
<dbReference type="PROSITE" id="PS50845">
    <property type="entry name" value="RETICULON"/>
    <property type="match status" value="1"/>
</dbReference>
<evidence type="ECO:0000259" key="9">
    <source>
        <dbReference type="PROSITE" id="PS50845"/>
    </source>
</evidence>
<dbReference type="Pfam" id="PF02453">
    <property type="entry name" value="Reticulon"/>
    <property type="match status" value="1"/>
</dbReference>
<keyword evidence="6" id="KW-0539">Nucleus</keyword>
<keyword evidence="11" id="KW-1185">Reference proteome</keyword>
<sequence length="320" mass="35710">MYIGKEMGGQHDIDAGEEDESPFEFRALEVALEAICSFLAARTTELETAAYPALDELTSKMSHIDELCIFSMTDEIIQKYALKGRAPSAFILYCNETIANLKDVGTLITNQTKRDIGEQWKNLSNEHRQKYKDLAQLAKEELAKHKAVLPPKPRKKKIQNRVYKNLGMTNGVVQLKELREYLEKTDHLHKKVVVCSPSSQTQFHLGLTLEVYTVPYVVVRDADDCNIVRDVGLWRRKKLSISVLLVATAIWVLLDVYEFNFLTLISWAGMVIATSAFLWGNILRLLNKPDAVAVGCEGGGDGPTPLLLVVGAAATSTGWI</sequence>